<dbReference type="AlphaFoldDB" id="A0A6J6GG46"/>
<proteinExistence type="predicted"/>
<dbReference type="EMBL" id="CAEZUQ010000005">
    <property type="protein sequence ID" value="CAB4600312.1"/>
    <property type="molecule type" value="Genomic_DNA"/>
</dbReference>
<evidence type="ECO:0000313" key="1">
    <source>
        <dbReference type="EMBL" id="CAB4600312.1"/>
    </source>
</evidence>
<sequence length="193" mass="21946">MKKNPLKNEVEFSNNGIIDSLTGSPAPKLFLDNLAREIAKSKRKFQAISIVTVKVILETNYSQASSKVLTRNPLQVYERALGVETRNREATRNREKAKTREFEKELITVGLNLKSKIRRGDFYSRFAENGFWICIQGDISDAEKTSERISSNMSISKKVGKTGVSFNFTENEWDSNMDQAELIRSIDMSYFGS</sequence>
<organism evidence="1">
    <name type="scientific">freshwater metagenome</name>
    <dbReference type="NCBI Taxonomy" id="449393"/>
    <lineage>
        <taxon>unclassified sequences</taxon>
        <taxon>metagenomes</taxon>
        <taxon>ecological metagenomes</taxon>
    </lineage>
</organism>
<accession>A0A6J6GG46</accession>
<name>A0A6J6GG46_9ZZZZ</name>
<gene>
    <name evidence="1" type="ORF">UFOPK1842_00105</name>
</gene>
<protein>
    <submittedName>
        <fullName evidence="1">Unannotated protein</fullName>
    </submittedName>
</protein>
<reference evidence="1" key="1">
    <citation type="submission" date="2020-05" db="EMBL/GenBank/DDBJ databases">
        <authorList>
            <person name="Chiriac C."/>
            <person name="Salcher M."/>
            <person name="Ghai R."/>
            <person name="Kavagutti S V."/>
        </authorList>
    </citation>
    <scope>NUCLEOTIDE SEQUENCE</scope>
</reference>